<keyword evidence="3" id="KW-0694">RNA-binding</keyword>
<dbReference type="GO" id="GO:0006364">
    <property type="term" value="P:rRNA processing"/>
    <property type="evidence" value="ECO:0007669"/>
    <property type="project" value="UniProtKB-ARBA"/>
</dbReference>
<keyword evidence="8" id="KW-1185">Reference proteome</keyword>
<evidence type="ECO:0000313" key="7">
    <source>
        <dbReference type="EMBL" id="OSX81170.1"/>
    </source>
</evidence>
<keyword evidence="2" id="KW-0413">Isomerase</keyword>
<dbReference type="SUPFAM" id="SSF55174">
    <property type="entry name" value="Alpha-L RNA-binding motif"/>
    <property type="match status" value="1"/>
</dbReference>
<dbReference type="GO" id="GO:0003723">
    <property type="term" value="F:RNA binding"/>
    <property type="evidence" value="ECO:0007669"/>
    <property type="project" value="UniProtKB-KW"/>
</dbReference>
<evidence type="ECO:0000313" key="8">
    <source>
        <dbReference type="Proteomes" id="UP000218209"/>
    </source>
</evidence>
<dbReference type="InterPro" id="IPR050343">
    <property type="entry name" value="RsuA_PseudoU_synthase"/>
</dbReference>
<comment type="similarity">
    <text evidence="1">Belongs to the pseudouridine synthase RsuA family.</text>
</comment>
<dbReference type="PROSITE" id="PS01149">
    <property type="entry name" value="PSI_RSU"/>
    <property type="match status" value="1"/>
</dbReference>
<evidence type="ECO:0000256" key="3">
    <source>
        <dbReference type="PROSITE-ProRule" id="PRU00182"/>
    </source>
</evidence>
<dbReference type="InterPro" id="IPR006145">
    <property type="entry name" value="PsdUridine_synth_RsuA/RluA"/>
</dbReference>
<dbReference type="PROSITE" id="PS50889">
    <property type="entry name" value="S4"/>
    <property type="match status" value="1"/>
</dbReference>
<dbReference type="GO" id="GO:0009982">
    <property type="term" value="F:pseudouridine synthase activity"/>
    <property type="evidence" value="ECO:0007669"/>
    <property type="project" value="InterPro"/>
</dbReference>
<evidence type="ECO:0000259" key="5">
    <source>
        <dbReference type="Pfam" id="PF00849"/>
    </source>
</evidence>
<dbReference type="GO" id="GO:0001522">
    <property type="term" value="P:pseudouridine synthesis"/>
    <property type="evidence" value="ECO:0007669"/>
    <property type="project" value="InterPro"/>
</dbReference>
<organism evidence="7 8">
    <name type="scientific">Porphyra umbilicalis</name>
    <name type="common">Purple laver</name>
    <name type="synonym">Red alga</name>
    <dbReference type="NCBI Taxonomy" id="2786"/>
    <lineage>
        <taxon>Eukaryota</taxon>
        <taxon>Rhodophyta</taxon>
        <taxon>Bangiophyceae</taxon>
        <taxon>Bangiales</taxon>
        <taxon>Bangiaceae</taxon>
        <taxon>Porphyra</taxon>
    </lineage>
</organism>
<dbReference type="Gene3D" id="3.30.70.580">
    <property type="entry name" value="Pseudouridine synthase I, catalytic domain, N-terminal subdomain"/>
    <property type="match status" value="1"/>
</dbReference>
<dbReference type="Proteomes" id="UP000218209">
    <property type="component" value="Unassembled WGS sequence"/>
</dbReference>
<name>A0A1X6PK24_PORUM</name>
<dbReference type="SUPFAM" id="SSF55120">
    <property type="entry name" value="Pseudouridine synthase"/>
    <property type="match status" value="1"/>
</dbReference>
<dbReference type="InterPro" id="IPR036986">
    <property type="entry name" value="S4_RNA-bd_sf"/>
</dbReference>
<feature type="region of interest" description="Disordered" evidence="4">
    <location>
        <begin position="282"/>
        <end position="305"/>
    </location>
</feature>
<protein>
    <submittedName>
        <fullName evidence="7">Uncharacterized protein</fullName>
    </submittedName>
</protein>
<dbReference type="Gene3D" id="3.10.290.10">
    <property type="entry name" value="RNA-binding S4 domain"/>
    <property type="match status" value="1"/>
</dbReference>
<feature type="domain" description="RNA-binding S4" evidence="6">
    <location>
        <begin position="80"/>
        <end position="113"/>
    </location>
</feature>
<sequence length="371" mass="37971">MPLRRSSASLSGSAAPSPCVGPPPWARRPRRRRPPPPPAACAHRRLPHAPPVVGAAARVGPPPPTSTSGVRVNKAFKDKYSRREADGLVDAGRVAINGVRAYAGDRLHPGDTVTLDGVAVGWERLAAPVVVVPPPTDAGDGGDGGGDGDGAAAAAAAAAVAGGVGDTTRFTYLKLHKPVDVVTTTASSTPNNIIRCLREAGHAGRDRVFPVGRLDEATSGVILLTSDGTLVNAALGGGARTDKVYLVRTDAVVTDAHVADLRAGVVIKTVAQYARGRAPLAAPTRPCGVERASPPPGASGDGGGGPSAACWLRMTLQEGRNRQIRKMLGAVGGYTVRAIHRVSFMGIGLGGVEAPGSYAPLDEREMGVVRE</sequence>
<dbReference type="InterPro" id="IPR002942">
    <property type="entry name" value="S4_RNA-bd"/>
</dbReference>
<dbReference type="Pfam" id="PF00849">
    <property type="entry name" value="PseudoU_synth_2"/>
    <property type="match status" value="1"/>
</dbReference>
<accession>A0A1X6PK24</accession>
<gene>
    <name evidence="7" type="ORF">BU14_0025s0051</name>
</gene>
<evidence type="ECO:0000256" key="1">
    <source>
        <dbReference type="ARBA" id="ARBA00008348"/>
    </source>
</evidence>
<evidence type="ECO:0000256" key="2">
    <source>
        <dbReference type="ARBA" id="ARBA00023235"/>
    </source>
</evidence>
<dbReference type="EMBL" id="KV918765">
    <property type="protein sequence ID" value="OSX81170.1"/>
    <property type="molecule type" value="Genomic_DNA"/>
</dbReference>
<dbReference type="Gene3D" id="3.30.70.1560">
    <property type="entry name" value="Alpha-L RNA-binding motif"/>
    <property type="match status" value="1"/>
</dbReference>
<dbReference type="InterPro" id="IPR020103">
    <property type="entry name" value="PsdUridine_synth_cat_dom_sf"/>
</dbReference>
<dbReference type="PANTHER" id="PTHR47683">
    <property type="entry name" value="PSEUDOURIDINE SYNTHASE FAMILY PROTEIN-RELATED"/>
    <property type="match status" value="1"/>
</dbReference>
<dbReference type="InterPro" id="IPR042092">
    <property type="entry name" value="PsdUridine_s_RsuA/RluB/E/F_cat"/>
</dbReference>
<reference evidence="7 8" key="1">
    <citation type="submission" date="2017-03" db="EMBL/GenBank/DDBJ databases">
        <title>WGS assembly of Porphyra umbilicalis.</title>
        <authorList>
            <person name="Brawley S.H."/>
            <person name="Blouin N.A."/>
            <person name="Ficko-Blean E."/>
            <person name="Wheeler G.L."/>
            <person name="Lohr M."/>
            <person name="Goodson H.V."/>
            <person name="Jenkins J.W."/>
            <person name="Blaby-Haas C.E."/>
            <person name="Helliwell K.E."/>
            <person name="Chan C."/>
            <person name="Marriage T."/>
            <person name="Bhattacharya D."/>
            <person name="Klein A.S."/>
            <person name="Badis Y."/>
            <person name="Brodie J."/>
            <person name="Cao Y."/>
            <person name="Collen J."/>
            <person name="Dittami S.M."/>
            <person name="Gachon C.M."/>
            <person name="Green B.R."/>
            <person name="Karpowicz S."/>
            <person name="Kim J.W."/>
            <person name="Kudahl U."/>
            <person name="Lin S."/>
            <person name="Michel G."/>
            <person name="Mittag M."/>
            <person name="Olson B.J."/>
            <person name="Pangilinan J."/>
            <person name="Peng Y."/>
            <person name="Qiu H."/>
            <person name="Shu S."/>
            <person name="Singer J.T."/>
            <person name="Smith A.G."/>
            <person name="Sprecher B.N."/>
            <person name="Wagner V."/>
            <person name="Wang W."/>
            <person name="Wang Z.-Y."/>
            <person name="Yan J."/>
            <person name="Yarish C."/>
            <person name="Zoeuner-Riek S."/>
            <person name="Zhuang Y."/>
            <person name="Zou Y."/>
            <person name="Lindquist E.A."/>
            <person name="Grimwood J."/>
            <person name="Barry K."/>
            <person name="Rokhsar D.S."/>
            <person name="Schmutz J."/>
            <person name="Stiller J.W."/>
            <person name="Grossman A.R."/>
            <person name="Prochnik S.E."/>
        </authorList>
    </citation>
    <scope>NUCLEOTIDE SEQUENCE [LARGE SCALE GENOMIC DNA]</scope>
    <source>
        <strain evidence="7">4086291</strain>
    </source>
</reference>
<dbReference type="Pfam" id="PF01479">
    <property type="entry name" value="S4"/>
    <property type="match status" value="1"/>
</dbReference>
<dbReference type="CDD" id="cd00165">
    <property type="entry name" value="S4"/>
    <property type="match status" value="1"/>
</dbReference>
<feature type="compositionally biased region" description="Low complexity" evidence="4">
    <location>
        <begin position="1"/>
        <end position="18"/>
    </location>
</feature>
<evidence type="ECO:0000256" key="4">
    <source>
        <dbReference type="SAM" id="MobiDB-lite"/>
    </source>
</evidence>
<feature type="domain" description="Pseudouridine synthase RsuA/RluA-like" evidence="5">
    <location>
        <begin position="172"/>
        <end position="328"/>
    </location>
</feature>
<dbReference type="InterPro" id="IPR018496">
    <property type="entry name" value="PsdUridine_synth_RsuA/RluB_CS"/>
</dbReference>
<dbReference type="AlphaFoldDB" id="A0A1X6PK24"/>
<evidence type="ECO:0000259" key="6">
    <source>
        <dbReference type="Pfam" id="PF01479"/>
    </source>
</evidence>
<dbReference type="InterPro" id="IPR020094">
    <property type="entry name" value="TruA/RsuA/RluB/E/F_N"/>
</dbReference>
<proteinExistence type="inferred from homology"/>
<feature type="region of interest" description="Disordered" evidence="4">
    <location>
        <begin position="1"/>
        <end position="71"/>
    </location>
</feature>
<dbReference type="PANTHER" id="PTHR47683:SF2">
    <property type="entry name" value="RNA-BINDING S4 DOMAIN-CONTAINING PROTEIN"/>
    <property type="match status" value="1"/>
</dbReference>
<dbReference type="OrthoDB" id="440619at2759"/>